<feature type="transmembrane region" description="Helical" evidence="8">
    <location>
        <begin position="183"/>
        <end position="202"/>
    </location>
</feature>
<proteinExistence type="predicted"/>
<accession>A0ABW0FKT5</accession>
<dbReference type="Gene3D" id="1.20.1720.10">
    <property type="entry name" value="Multidrug resistance protein D"/>
    <property type="match status" value="1"/>
</dbReference>
<sequence>MSPSEHSAPTTASDAAGTAPRDPRLDRPWPAMWSIVLGFFMILVDTTIVTVAIPRMQADLGTDLASLLWVTSAYLLAYAVPLLITGRLGDRFGMKTMYMAGLAVFTASSLWCGLAGSVEMLIVARVVQGLGAGMMTPQTMSMITRMFAPKDRGQAMALWGATAGVATLVGPLAGGLLVDGPGWEWIFFVNIPVGVIGLLLAWKNVPRFSRRAHSFDWLGVVLSAVGLFLLVFGIQEGNTYDWGTVTDSLRIGPFDTQVPISVPGLIIAGALIMVAFIVWQAKNRREPLVPLSLFRDRNFSVANIAIAMMGATVLTLSFPITLYFQRVMGMSPTQAALMTVPMALVSLVFAPFVGRWMVTRNPRWMAVGGFISLAAGLLWLSRIMTPDASIVPLLLPFVLVGLGNAFIWGPLSLTATRNLPPSLAGAGSGVYNETRQIGSVLGSAAIATLMNNRIAERVTEAVQDSPDAALGFGGERSVPTDGDLPEFLLDPFASAMADAMLLPVLLSLVGVVAAFFIGKPVDTGAWEKDA</sequence>
<evidence type="ECO:0000256" key="6">
    <source>
        <dbReference type="ARBA" id="ARBA00023136"/>
    </source>
</evidence>
<evidence type="ECO:0000256" key="8">
    <source>
        <dbReference type="SAM" id="Phobius"/>
    </source>
</evidence>
<feature type="transmembrane region" description="Helical" evidence="8">
    <location>
        <begin position="390"/>
        <end position="411"/>
    </location>
</feature>
<evidence type="ECO:0000256" key="7">
    <source>
        <dbReference type="SAM" id="MobiDB-lite"/>
    </source>
</evidence>
<evidence type="ECO:0000259" key="9">
    <source>
        <dbReference type="PROSITE" id="PS50850"/>
    </source>
</evidence>
<keyword evidence="2" id="KW-0813">Transport</keyword>
<dbReference type="Gene3D" id="1.20.1250.20">
    <property type="entry name" value="MFS general substrate transporter like domains"/>
    <property type="match status" value="1"/>
</dbReference>
<feature type="transmembrane region" description="Helical" evidence="8">
    <location>
        <begin position="155"/>
        <end position="177"/>
    </location>
</feature>
<keyword evidence="11" id="KW-1185">Reference proteome</keyword>
<dbReference type="InterPro" id="IPR036259">
    <property type="entry name" value="MFS_trans_sf"/>
</dbReference>
<feature type="transmembrane region" description="Helical" evidence="8">
    <location>
        <begin position="31"/>
        <end position="53"/>
    </location>
</feature>
<evidence type="ECO:0000256" key="1">
    <source>
        <dbReference type="ARBA" id="ARBA00004651"/>
    </source>
</evidence>
<evidence type="ECO:0000256" key="3">
    <source>
        <dbReference type="ARBA" id="ARBA00022475"/>
    </source>
</evidence>
<dbReference type="CDD" id="cd17321">
    <property type="entry name" value="MFS_MMR_MDR_like"/>
    <property type="match status" value="1"/>
</dbReference>
<protein>
    <submittedName>
        <fullName evidence="10">DHA2 family efflux MFS transporter permease subunit</fullName>
    </submittedName>
</protein>
<feature type="transmembrane region" description="Helical" evidence="8">
    <location>
        <begin position="260"/>
        <end position="279"/>
    </location>
</feature>
<feature type="transmembrane region" description="Helical" evidence="8">
    <location>
        <begin position="300"/>
        <end position="324"/>
    </location>
</feature>
<feature type="transmembrane region" description="Helical" evidence="8">
    <location>
        <begin position="96"/>
        <end position="116"/>
    </location>
</feature>
<dbReference type="PANTHER" id="PTHR42718:SF42">
    <property type="entry name" value="EXPORT PROTEIN"/>
    <property type="match status" value="1"/>
</dbReference>
<evidence type="ECO:0000256" key="2">
    <source>
        <dbReference type="ARBA" id="ARBA00022448"/>
    </source>
</evidence>
<reference evidence="11" key="1">
    <citation type="journal article" date="2019" name="Int. J. Syst. Evol. Microbiol.">
        <title>The Global Catalogue of Microorganisms (GCM) 10K type strain sequencing project: providing services to taxonomists for standard genome sequencing and annotation.</title>
        <authorList>
            <consortium name="The Broad Institute Genomics Platform"/>
            <consortium name="The Broad Institute Genome Sequencing Center for Infectious Disease"/>
            <person name="Wu L."/>
            <person name="Ma J."/>
        </authorList>
    </citation>
    <scope>NUCLEOTIDE SEQUENCE [LARGE SCALE GENOMIC DNA]</scope>
    <source>
        <strain evidence="11">CGMCC 1.16455</strain>
    </source>
</reference>
<evidence type="ECO:0000313" key="11">
    <source>
        <dbReference type="Proteomes" id="UP001595937"/>
    </source>
</evidence>
<feature type="transmembrane region" description="Helical" evidence="8">
    <location>
        <begin position="65"/>
        <end position="84"/>
    </location>
</feature>
<name>A0ABW0FKT5_9MICO</name>
<keyword evidence="5 8" id="KW-1133">Transmembrane helix</keyword>
<feature type="transmembrane region" description="Helical" evidence="8">
    <location>
        <begin position="214"/>
        <end position="234"/>
    </location>
</feature>
<dbReference type="SUPFAM" id="SSF103473">
    <property type="entry name" value="MFS general substrate transporter"/>
    <property type="match status" value="1"/>
</dbReference>
<dbReference type="PRINTS" id="PR01036">
    <property type="entry name" value="TCRTETB"/>
</dbReference>
<dbReference type="InterPro" id="IPR011701">
    <property type="entry name" value="MFS"/>
</dbReference>
<dbReference type="RefSeq" id="WP_377802494.1">
    <property type="nucleotide sequence ID" value="NZ_BAAAIR010000050.1"/>
</dbReference>
<dbReference type="InterPro" id="IPR004638">
    <property type="entry name" value="EmrB-like"/>
</dbReference>
<keyword evidence="6 8" id="KW-0472">Membrane</keyword>
<dbReference type="PROSITE" id="PS50850">
    <property type="entry name" value="MFS"/>
    <property type="match status" value="1"/>
</dbReference>
<feature type="domain" description="Major facilitator superfamily (MFS) profile" evidence="9">
    <location>
        <begin position="31"/>
        <end position="522"/>
    </location>
</feature>
<dbReference type="InterPro" id="IPR020846">
    <property type="entry name" value="MFS_dom"/>
</dbReference>
<dbReference type="PANTHER" id="PTHR42718">
    <property type="entry name" value="MAJOR FACILITATOR SUPERFAMILY MULTIDRUG TRANSPORTER MFSC"/>
    <property type="match status" value="1"/>
</dbReference>
<feature type="region of interest" description="Disordered" evidence="7">
    <location>
        <begin position="1"/>
        <end position="23"/>
    </location>
</feature>
<keyword evidence="3" id="KW-1003">Cell membrane</keyword>
<gene>
    <name evidence="10" type="ORF">ACFPK8_18765</name>
</gene>
<comment type="subcellular location">
    <subcellularLocation>
        <location evidence="1">Cell membrane</location>
        <topology evidence="1">Multi-pass membrane protein</topology>
    </subcellularLocation>
</comment>
<evidence type="ECO:0000256" key="5">
    <source>
        <dbReference type="ARBA" id="ARBA00022989"/>
    </source>
</evidence>
<feature type="transmembrane region" description="Helical" evidence="8">
    <location>
        <begin position="499"/>
        <end position="518"/>
    </location>
</feature>
<dbReference type="Pfam" id="PF07690">
    <property type="entry name" value="MFS_1"/>
    <property type="match status" value="1"/>
</dbReference>
<dbReference type="GeneID" id="303299095"/>
<dbReference type="NCBIfam" id="TIGR00711">
    <property type="entry name" value="efflux_EmrB"/>
    <property type="match status" value="1"/>
</dbReference>
<comment type="caution">
    <text evidence="10">The sequence shown here is derived from an EMBL/GenBank/DDBJ whole genome shotgun (WGS) entry which is preliminary data.</text>
</comment>
<dbReference type="EMBL" id="JBHSLN010000089">
    <property type="protein sequence ID" value="MFC5299561.1"/>
    <property type="molecule type" value="Genomic_DNA"/>
</dbReference>
<evidence type="ECO:0000256" key="4">
    <source>
        <dbReference type="ARBA" id="ARBA00022692"/>
    </source>
</evidence>
<organism evidence="10 11">
    <name type="scientific">Brachybacterium tyrofermentans</name>
    <dbReference type="NCBI Taxonomy" id="47848"/>
    <lineage>
        <taxon>Bacteria</taxon>
        <taxon>Bacillati</taxon>
        <taxon>Actinomycetota</taxon>
        <taxon>Actinomycetes</taxon>
        <taxon>Micrococcales</taxon>
        <taxon>Dermabacteraceae</taxon>
        <taxon>Brachybacterium</taxon>
    </lineage>
</organism>
<keyword evidence="4 8" id="KW-0812">Transmembrane</keyword>
<feature type="transmembrane region" description="Helical" evidence="8">
    <location>
        <begin position="336"/>
        <end position="357"/>
    </location>
</feature>
<evidence type="ECO:0000313" key="10">
    <source>
        <dbReference type="EMBL" id="MFC5299561.1"/>
    </source>
</evidence>
<feature type="transmembrane region" description="Helical" evidence="8">
    <location>
        <begin position="364"/>
        <end position="384"/>
    </location>
</feature>
<dbReference type="Proteomes" id="UP001595937">
    <property type="component" value="Unassembled WGS sequence"/>
</dbReference>
<feature type="compositionally biased region" description="Polar residues" evidence="7">
    <location>
        <begin position="1"/>
        <end position="13"/>
    </location>
</feature>